<feature type="compositionally biased region" description="Basic residues" evidence="9">
    <location>
        <begin position="323"/>
        <end position="332"/>
    </location>
</feature>
<dbReference type="KEGG" id="cvr:CHLNCDRAFT_139922"/>
<keyword evidence="8" id="KW-0464">Manganese</keyword>
<sequence>MGNCFSGGATREAPSARATCAGQQPDQLGVKDRVLHPVIQSPTGALQVAVSQARYAAAPGADPSPLLVKQTPGGNAFIALFEGLGQEGRAVAAFCRSKVFELFQECSVRHVGAPLDALKETAARLDAAIFAADRLPHAKSRSGASCVLMLLDLGSGRAYCANVGAAHCLLSRIEGSFNAKQPQGFFLSSEHITRNREELVRLQQRAPGEGTPPGAAAAAAGGGEAEVTRALGFMDAKRQAGEARGEGEGSQGWIWGGSGALVCEAHAADHGLTAPDQHLVLGTSAFWQLVGPTDCALRAHFHEKSAPAACSAVCSLRGGSWSGRRRRRRRPPPPRAVPPDAPTPSLLRAANTAEHLVYWALEKATRKLARLQQPSSSGGGSGCTGTGTGLPPSVADLMALPLQRPPAPAPAPAAAGAEGAAPGELGERRQQEEAGEGQGPQERGQQPRQLVRSDVHGELGVVVVTLRRQDQSMDGGLREVLLAAAAARAGAAPGRQQQPAGGFLERHAARRWGQVRMLVHFYKAHRRVLLGRWWEAQDALFRRGRIAGAAAAGRANLFGGASPRKPSAEAAARAAAKGGRGSAGGSPAKATPPLRSGEHGIKAVRAAGAGGADSRR</sequence>
<evidence type="ECO:0000256" key="1">
    <source>
        <dbReference type="ARBA" id="ARBA00001936"/>
    </source>
</evidence>
<accession>E1ZR78</accession>
<comment type="similarity">
    <text evidence="2">Belongs to the PP2C family.</text>
</comment>
<evidence type="ECO:0000256" key="7">
    <source>
        <dbReference type="ARBA" id="ARBA00022912"/>
    </source>
</evidence>
<protein>
    <recommendedName>
        <fullName evidence="3">protein-serine/threonine phosphatase</fullName>
        <ecNumber evidence="3">3.1.3.16</ecNumber>
    </recommendedName>
</protein>
<proteinExistence type="inferred from homology"/>
<dbReference type="InterPro" id="IPR036457">
    <property type="entry name" value="PPM-type-like_dom_sf"/>
</dbReference>
<dbReference type="Pfam" id="PF00481">
    <property type="entry name" value="PP2C"/>
    <property type="match status" value="1"/>
</dbReference>
<feature type="compositionally biased region" description="Pro residues" evidence="9">
    <location>
        <begin position="333"/>
        <end position="342"/>
    </location>
</feature>
<feature type="compositionally biased region" description="Gly residues" evidence="9">
    <location>
        <begin position="377"/>
        <end position="388"/>
    </location>
</feature>
<dbReference type="SUPFAM" id="SSF81606">
    <property type="entry name" value="PP2C-like"/>
    <property type="match status" value="1"/>
</dbReference>
<keyword evidence="12" id="KW-1185">Reference proteome</keyword>
<keyword evidence="4" id="KW-0479">Metal-binding</keyword>
<keyword evidence="6" id="KW-0460">Magnesium</keyword>
<evidence type="ECO:0000256" key="9">
    <source>
        <dbReference type="SAM" id="MobiDB-lite"/>
    </source>
</evidence>
<feature type="domain" description="PPM-type phosphatase" evidence="10">
    <location>
        <begin position="52"/>
        <end position="404"/>
    </location>
</feature>
<dbReference type="InterPro" id="IPR001932">
    <property type="entry name" value="PPM-type_phosphatase-like_dom"/>
</dbReference>
<dbReference type="Proteomes" id="UP000008141">
    <property type="component" value="Unassembled WGS sequence"/>
</dbReference>
<dbReference type="EMBL" id="GL433861">
    <property type="protein sequence ID" value="EFN51731.1"/>
    <property type="molecule type" value="Genomic_DNA"/>
</dbReference>
<keyword evidence="5" id="KW-0378">Hydrolase</keyword>
<dbReference type="RefSeq" id="XP_005843833.1">
    <property type="nucleotide sequence ID" value="XM_005843771.1"/>
</dbReference>
<feature type="region of interest" description="Disordered" evidence="9">
    <location>
        <begin position="370"/>
        <end position="452"/>
    </location>
</feature>
<feature type="region of interest" description="Disordered" evidence="9">
    <location>
        <begin position="560"/>
        <end position="616"/>
    </location>
</feature>
<dbReference type="InParanoid" id="E1ZR78"/>
<dbReference type="InterPro" id="IPR015655">
    <property type="entry name" value="PP2C"/>
</dbReference>
<evidence type="ECO:0000256" key="3">
    <source>
        <dbReference type="ARBA" id="ARBA00013081"/>
    </source>
</evidence>
<evidence type="ECO:0000256" key="5">
    <source>
        <dbReference type="ARBA" id="ARBA00022801"/>
    </source>
</evidence>
<feature type="compositionally biased region" description="Low complexity" evidence="9">
    <location>
        <begin position="439"/>
        <end position="449"/>
    </location>
</feature>
<name>E1ZR78_CHLVA</name>
<dbReference type="GO" id="GO:0046872">
    <property type="term" value="F:metal ion binding"/>
    <property type="evidence" value="ECO:0007669"/>
    <property type="project" value="UniProtKB-KW"/>
</dbReference>
<dbReference type="OrthoDB" id="512856at2759"/>
<dbReference type="GeneID" id="17351105"/>
<feature type="region of interest" description="Disordered" evidence="9">
    <location>
        <begin position="319"/>
        <end position="346"/>
    </location>
</feature>
<evidence type="ECO:0000313" key="11">
    <source>
        <dbReference type="EMBL" id="EFN51731.1"/>
    </source>
</evidence>
<evidence type="ECO:0000256" key="2">
    <source>
        <dbReference type="ARBA" id="ARBA00006702"/>
    </source>
</evidence>
<dbReference type="AlphaFoldDB" id="E1ZR78"/>
<evidence type="ECO:0000259" key="10">
    <source>
        <dbReference type="PROSITE" id="PS51746"/>
    </source>
</evidence>
<dbReference type="EC" id="3.1.3.16" evidence="3"/>
<evidence type="ECO:0000313" key="12">
    <source>
        <dbReference type="Proteomes" id="UP000008141"/>
    </source>
</evidence>
<feature type="compositionally biased region" description="Low complexity" evidence="9">
    <location>
        <begin position="412"/>
        <end position="424"/>
    </location>
</feature>
<dbReference type="PROSITE" id="PS51746">
    <property type="entry name" value="PPM_2"/>
    <property type="match status" value="1"/>
</dbReference>
<evidence type="ECO:0000256" key="6">
    <source>
        <dbReference type="ARBA" id="ARBA00022842"/>
    </source>
</evidence>
<dbReference type="Gene3D" id="3.60.40.10">
    <property type="entry name" value="PPM-type phosphatase domain"/>
    <property type="match status" value="1"/>
</dbReference>
<organism evidence="12">
    <name type="scientific">Chlorella variabilis</name>
    <name type="common">Green alga</name>
    <dbReference type="NCBI Taxonomy" id="554065"/>
    <lineage>
        <taxon>Eukaryota</taxon>
        <taxon>Viridiplantae</taxon>
        <taxon>Chlorophyta</taxon>
        <taxon>core chlorophytes</taxon>
        <taxon>Trebouxiophyceae</taxon>
        <taxon>Chlorellales</taxon>
        <taxon>Chlorellaceae</taxon>
        <taxon>Chlorella clade</taxon>
        <taxon>Chlorella</taxon>
    </lineage>
</organism>
<gene>
    <name evidence="11" type="ORF">CHLNCDRAFT_139922</name>
</gene>
<reference evidence="11 12" key="1">
    <citation type="journal article" date="2010" name="Plant Cell">
        <title>The Chlorella variabilis NC64A genome reveals adaptation to photosymbiosis, coevolution with viruses, and cryptic sex.</title>
        <authorList>
            <person name="Blanc G."/>
            <person name="Duncan G."/>
            <person name="Agarkova I."/>
            <person name="Borodovsky M."/>
            <person name="Gurnon J."/>
            <person name="Kuo A."/>
            <person name="Lindquist E."/>
            <person name="Lucas S."/>
            <person name="Pangilinan J."/>
            <person name="Polle J."/>
            <person name="Salamov A."/>
            <person name="Terry A."/>
            <person name="Yamada T."/>
            <person name="Dunigan D.D."/>
            <person name="Grigoriev I.V."/>
            <person name="Claverie J.M."/>
            <person name="Van Etten J.L."/>
        </authorList>
    </citation>
    <scope>NUCLEOTIDE SEQUENCE [LARGE SCALE GENOMIC DNA]</scope>
    <source>
        <strain evidence="11 12">NC64A</strain>
    </source>
</reference>
<dbReference type="PANTHER" id="PTHR13832:SF803">
    <property type="entry name" value="PROTEIN PHOSPHATASE 1G"/>
    <property type="match status" value="1"/>
</dbReference>
<evidence type="ECO:0000256" key="8">
    <source>
        <dbReference type="ARBA" id="ARBA00023211"/>
    </source>
</evidence>
<comment type="cofactor">
    <cofactor evidence="1">
        <name>Mn(2+)</name>
        <dbReference type="ChEBI" id="CHEBI:29035"/>
    </cofactor>
</comment>
<feature type="compositionally biased region" description="Low complexity" evidence="9">
    <location>
        <begin position="560"/>
        <end position="577"/>
    </location>
</feature>
<keyword evidence="7" id="KW-0904">Protein phosphatase</keyword>
<evidence type="ECO:0000256" key="4">
    <source>
        <dbReference type="ARBA" id="ARBA00022723"/>
    </source>
</evidence>
<dbReference type="GO" id="GO:0004722">
    <property type="term" value="F:protein serine/threonine phosphatase activity"/>
    <property type="evidence" value="ECO:0007669"/>
    <property type="project" value="UniProtKB-EC"/>
</dbReference>
<dbReference type="PANTHER" id="PTHR13832">
    <property type="entry name" value="PROTEIN PHOSPHATASE 2C"/>
    <property type="match status" value="1"/>
</dbReference>